<reference evidence="2" key="1">
    <citation type="journal article" date="2022" name="Int. J. Mol. Sci.">
        <title>Draft Genome of Tanacetum Coccineum: Genomic Comparison of Closely Related Tanacetum-Family Plants.</title>
        <authorList>
            <person name="Yamashiro T."/>
            <person name="Shiraishi A."/>
            <person name="Nakayama K."/>
            <person name="Satake H."/>
        </authorList>
    </citation>
    <scope>NUCLEOTIDE SEQUENCE</scope>
</reference>
<sequence length="174" mass="18464">MAAPIISISSDALDGSVGSAPSRIILFGTILAEIPTETPVISPVAPMVETTIVAPPTGDSFDGPPSQDPYEVVVARWRSKAILFGRPYRTHPNGPRKVMNARKRVGPLLARRLAWRRASPRSSDHHSSPGSSSDASLAHASGHPTPDQSLSGYSSPATTIDDSPTPSRLFIHLL</sequence>
<protein>
    <submittedName>
        <fullName evidence="2">Uncharacterized protein</fullName>
    </submittedName>
</protein>
<evidence type="ECO:0000313" key="3">
    <source>
        <dbReference type="Proteomes" id="UP001151760"/>
    </source>
</evidence>
<proteinExistence type="predicted"/>
<evidence type="ECO:0000313" key="2">
    <source>
        <dbReference type="EMBL" id="GJS99654.1"/>
    </source>
</evidence>
<gene>
    <name evidence="2" type="ORF">Tco_0820824</name>
</gene>
<dbReference type="EMBL" id="BQNB010012134">
    <property type="protein sequence ID" value="GJS99654.1"/>
    <property type="molecule type" value="Genomic_DNA"/>
</dbReference>
<organism evidence="2 3">
    <name type="scientific">Tanacetum coccineum</name>
    <dbReference type="NCBI Taxonomy" id="301880"/>
    <lineage>
        <taxon>Eukaryota</taxon>
        <taxon>Viridiplantae</taxon>
        <taxon>Streptophyta</taxon>
        <taxon>Embryophyta</taxon>
        <taxon>Tracheophyta</taxon>
        <taxon>Spermatophyta</taxon>
        <taxon>Magnoliopsida</taxon>
        <taxon>eudicotyledons</taxon>
        <taxon>Gunneridae</taxon>
        <taxon>Pentapetalae</taxon>
        <taxon>asterids</taxon>
        <taxon>campanulids</taxon>
        <taxon>Asterales</taxon>
        <taxon>Asteraceae</taxon>
        <taxon>Asteroideae</taxon>
        <taxon>Anthemideae</taxon>
        <taxon>Anthemidinae</taxon>
        <taxon>Tanacetum</taxon>
    </lineage>
</organism>
<evidence type="ECO:0000256" key="1">
    <source>
        <dbReference type="SAM" id="MobiDB-lite"/>
    </source>
</evidence>
<comment type="caution">
    <text evidence="2">The sequence shown here is derived from an EMBL/GenBank/DDBJ whole genome shotgun (WGS) entry which is preliminary data.</text>
</comment>
<feature type="region of interest" description="Disordered" evidence="1">
    <location>
        <begin position="116"/>
        <end position="161"/>
    </location>
</feature>
<keyword evidence="3" id="KW-1185">Reference proteome</keyword>
<name>A0ABQ5AAJ0_9ASTR</name>
<feature type="compositionally biased region" description="Polar residues" evidence="1">
    <location>
        <begin position="146"/>
        <end position="161"/>
    </location>
</feature>
<dbReference type="Proteomes" id="UP001151760">
    <property type="component" value="Unassembled WGS sequence"/>
</dbReference>
<reference evidence="2" key="2">
    <citation type="submission" date="2022-01" db="EMBL/GenBank/DDBJ databases">
        <authorList>
            <person name="Yamashiro T."/>
            <person name="Shiraishi A."/>
            <person name="Satake H."/>
            <person name="Nakayama K."/>
        </authorList>
    </citation>
    <scope>NUCLEOTIDE SEQUENCE</scope>
</reference>
<accession>A0ABQ5AAJ0</accession>